<dbReference type="PANTHER" id="PTHR35342:SF5">
    <property type="entry name" value="TRICARBOXYLIC TRANSPORT PROTEIN"/>
    <property type="match status" value="1"/>
</dbReference>
<gene>
    <name evidence="3" type="ORF">GCM10025862_20410</name>
</gene>
<feature type="transmembrane region" description="Helical" evidence="1">
    <location>
        <begin position="549"/>
        <end position="568"/>
    </location>
</feature>
<feature type="transmembrane region" description="Helical" evidence="1">
    <location>
        <begin position="351"/>
        <end position="372"/>
    </location>
</feature>
<keyword evidence="1" id="KW-1133">Transmembrane helix</keyword>
<feature type="transmembrane region" description="Helical" evidence="1">
    <location>
        <begin position="432"/>
        <end position="449"/>
    </location>
</feature>
<name>A0ABQ6HNJ0_9MICO</name>
<feature type="transmembrane region" description="Helical" evidence="1">
    <location>
        <begin position="21"/>
        <end position="47"/>
    </location>
</feature>
<dbReference type="RefSeq" id="WP_241444487.1">
    <property type="nucleotide sequence ID" value="NZ_BSUJ01000001.1"/>
</dbReference>
<dbReference type="Pfam" id="PF01970">
    <property type="entry name" value="TctA"/>
    <property type="match status" value="1"/>
</dbReference>
<organism evidence="3 4">
    <name type="scientific">Arsenicicoccus piscis</name>
    <dbReference type="NCBI Taxonomy" id="673954"/>
    <lineage>
        <taxon>Bacteria</taxon>
        <taxon>Bacillati</taxon>
        <taxon>Actinomycetota</taxon>
        <taxon>Actinomycetes</taxon>
        <taxon>Micrococcales</taxon>
        <taxon>Intrasporangiaceae</taxon>
        <taxon>Arsenicicoccus</taxon>
    </lineage>
</organism>
<comment type="caution">
    <text evidence="3">The sequence shown here is derived from an EMBL/GenBank/DDBJ whole genome shotgun (WGS) entry which is preliminary data.</text>
</comment>
<feature type="transmembrane region" description="Helical" evidence="1">
    <location>
        <begin position="317"/>
        <end position="339"/>
    </location>
</feature>
<feature type="transmembrane region" description="Helical" evidence="1">
    <location>
        <begin position="59"/>
        <end position="86"/>
    </location>
</feature>
<reference evidence="4" key="1">
    <citation type="journal article" date="2019" name="Int. J. Syst. Evol. Microbiol.">
        <title>The Global Catalogue of Microorganisms (GCM) 10K type strain sequencing project: providing services to taxonomists for standard genome sequencing and annotation.</title>
        <authorList>
            <consortium name="The Broad Institute Genomics Platform"/>
            <consortium name="The Broad Institute Genome Sequencing Center for Infectious Disease"/>
            <person name="Wu L."/>
            <person name="Ma J."/>
        </authorList>
    </citation>
    <scope>NUCLEOTIDE SEQUENCE [LARGE SCALE GENOMIC DNA]</scope>
    <source>
        <strain evidence="4">NBRC 105830</strain>
    </source>
</reference>
<dbReference type="Proteomes" id="UP001157109">
    <property type="component" value="Unassembled WGS sequence"/>
</dbReference>
<proteinExistence type="predicted"/>
<keyword evidence="1" id="KW-0472">Membrane</keyword>
<evidence type="ECO:0000313" key="3">
    <source>
        <dbReference type="EMBL" id="GMA20020.1"/>
    </source>
</evidence>
<sequence>MMDSALSALASLAQPSLLIKLAIGVVAGLVMGLIPGLGGTGAVAILLPVTFGMDPEQAFALLIGALAVVHTSDTVSAVLLGAPGSASASVTMLDGYAMARKGQAKRALSLAFLSSMAGGVIGALGLTLAIPLARPLVLSFASPELFMLTVLGVSLAAVLSRGNVVKGLLSGFLGLLLGMVGTSPTTAEERFTFGSLFLGDGLSLVAVALGIFGLAEIASRVGQRTVDKDMVTLGGGWGSGIVEWLKHWSQVIRGALIGIWAGVLPGVGATAGTWLAYGQAVATAKDKRQFGKGDPRRIVGPESANNSVEAGDLIPTLLFGIPGGVPSAMLLGMLLTYGIQPGPSIVTEHESLMYLIVWCFAIASVVGAFLCFLATPSLAKLTKVPFAVLGAGLLVIMLLGAFQEGGQIGDLWIMIVLGAVGWLMKATDTPRAPFLIGFVLAIPMERYYYLTESLYDGFDWVTRPGVLVFLAVLIAPALWALFKKVRGGSQANADLGHRGDVEIAHGEDDESEEGALKDSVWSLGMAVGMTIVFAAALMVSQGFSSEAKLMPTLVGAGGLITGLILVFNELRARRAGGLRGPSWTHDVTLALRMFGGMAIFLVLVMLGGYLFAVCLLALPSLLPVDLPTGLLQS</sequence>
<dbReference type="EMBL" id="BSUJ01000001">
    <property type="protein sequence ID" value="GMA20020.1"/>
    <property type="molecule type" value="Genomic_DNA"/>
</dbReference>
<feature type="transmembrane region" description="Helical" evidence="1">
    <location>
        <begin position="193"/>
        <end position="215"/>
    </location>
</feature>
<feature type="transmembrane region" description="Helical" evidence="1">
    <location>
        <begin position="520"/>
        <end position="543"/>
    </location>
</feature>
<dbReference type="InterPro" id="IPR002823">
    <property type="entry name" value="DUF112_TM"/>
</dbReference>
<protein>
    <submittedName>
        <fullName evidence="3">Membrane protein</fullName>
    </submittedName>
</protein>
<keyword evidence="1" id="KW-0812">Transmembrane</keyword>
<evidence type="ECO:0000313" key="4">
    <source>
        <dbReference type="Proteomes" id="UP001157109"/>
    </source>
</evidence>
<evidence type="ECO:0000259" key="2">
    <source>
        <dbReference type="Pfam" id="PF01970"/>
    </source>
</evidence>
<keyword evidence="4" id="KW-1185">Reference proteome</keyword>
<feature type="transmembrane region" description="Helical" evidence="1">
    <location>
        <begin position="589"/>
        <end position="618"/>
    </location>
</feature>
<accession>A0ABQ6HNJ0</accession>
<dbReference type="PANTHER" id="PTHR35342">
    <property type="entry name" value="TRICARBOXYLIC TRANSPORT PROTEIN"/>
    <property type="match status" value="1"/>
</dbReference>
<feature type="transmembrane region" description="Helical" evidence="1">
    <location>
        <begin position="167"/>
        <end position="187"/>
    </location>
</feature>
<feature type="domain" description="DUF112" evidence="2">
    <location>
        <begin position="19"/>
        <end position="435"/>
    </location>
</feature>
<feature type="transmembrane region" description="Helical" evidence="1">
    <location>
        <begin position="136"/>
        <end position="160"/>
    </location>
</feature>
<feature type="transmembrane region" description="Helical" evidence="1">
    <location>
        <begin position="384"/>
        <end position="402"/>
    </location>
</feature>
<feature type="transmembrane region" description="Helical" evidence="1">
    <location>
        <begin position="107"/>
        <end position="130"/>
    </location>
</feature>
<evidence type="ECO:0000256" key="1">
    <source>
        <dbReference type="SAM" id="Phobius"/>
    </source>
</evidence>
<feature type="transmembrane region" description="Helical" evidence="1">
    <location>
        <begin position="461"/>
        <end position="482"/>
    </location>
</feature>